<protein>
    <submittedName>
        <fullName evidence="2">Transposase</fullName>
    </submittedName>
</protein>
<accession>A0ABT7C0Y4</accession>
<evidence type="ECO:0000313" key="3">
    <source>
        <dbReference type="Proteomes" id="UP001232992"/>
    </source>
</evidence>
<feature type="non-terminal residue" evidence="2">
    <location>
        <position position="1"/>
    </location>
</feature>
<gene>
    <name evidence="2" type="ORF">PMH09_18055</name>
</gene>
<dbReference type="PANTHER" id="PTHR30007:SF0">
    <property type="entry name" value="TRANSPOSASE"/>
    <property type="match status" value="1"/>
</dbReference>
<evidence type="ECO:0000313" key="2">
    <source>
        <dbReference type="EMBL" id="MDJ1185095.1"/>
    </source>
</evidence>
<proteinExistence type="predicted"/>
<feature type="domain" description="Transposase DDE" evidence="1">
    <location>
        <begin position="56"/>
        <end position="136"/>
    </location>
</feature>
<sequence length="140" mass="16163">GKKVKGRKRQLLVDSLGLVIKVLVAEGNSSERTLASYALCELVEEQPQVLEKVQVIWADSGYSGDKFALGVWLMTQARVEVVKRKSKEFEALPKRWLVERTFGWWNRYYRLSKDYEKLPEVSEAAIYAVMTHLMLRRLAS</sequence>
<evidence type="ECO:0000259" key="1">
    <source>
        <dbReference type="Pfam" id="PF13586"/>
    </source>
</evidence>
<dbReference type="PANTHER" id="PTHR30007">
    <property type="entry name" value="PHP DOMAIN PROTEIN"/>
    <property type="match status" value="1"/>
</dbReference>
<dbReference type="InterPro" id="IPR025668">
    <property type="entry name" value="Tnp_DDE_dom"/>
</dbReference>
<dbReference type="EMBL" id="JAQOSQ010000025">
    <property type="protein sequence ID" value="MDJ1185095.1"/>
    <property type="molecule type" value="Genomic_DNA"/>
</dbReference>
<dbReference type="Pfam" id="PF13586">
    <property type="entry name" value="DDE_Tnp_1_2"/>
    <property type="match status" value="1"/>
</dbReference>
<comment type="caution">
    <text evidence="2">The sequence shown here is derived from an EMBL/GenBank/DDBJ whole genome shotgun (WGS) entry which is preliminary data.</text>
</comment>
<name>A0ABT7C0Y4_9CYAN</name>
<keyword evidence="3" id="KW-1185">Reference proteome</keyword>
<dbReference type="RefSeq" id="WP_283759746.1">
    <property type="nucleotide sequence ID" value="NZ_JAQOSQ010000025.1"/>
</dbReference>
<dbReference type="Proteomes" id="UP001232992">
    <property type="component" value="Unassembled WGS sequence"/>
</dbReference>
<reference evidence="2 3" key="1">
    <citation type="submission" date="2023-01" db="EMBL/GenBank/DDBJ databases">
        <title>Novel diversity within Roseofilum (Cyanobacteria; Desertifilaceae) from marine benthic mats with descriptions of four novel species.</title>
        <authorList>
            <person name="Wang Y."/>
            <person name="Berthold D.E."/>
            <person name="Hu J."/>
            <person name="Lefler F.W."/>
            <person name="Laughinghouse H.D. IV."/>
        </authorList>
    </citation>
    <scope>NUCLEOTIDE SEQUENCE [LARGE SCALE GENOMIC DNA]</scope>
    <source>
        <strain evidence="2 3">BLCC-M143</strain>
    </source>
</reference>
<organism evidence="2 3">
    <name type="scientific">Roseofilum casamattae BLCC-M143</name>
    <dbReference type="NCBI Taxonomy" id="3022442"/>
    <lineage>
        <taxon>Bacteria</taxon>
        <taxon>Bacillati</taxon>
        <taxon>Cyanobacteriota</taxon>
        <taxon>Cyanophyceae</taxon>
        <taxon>Desertifilales</taxon>
        <taxon>Desertifilaceae</taxon>
        <taxon>Roseofilum</taxon>
        <taxon>Roseofilum casamattae</taxon>
    </lineage>
</organism>